<evidence type="ECO:0000313" key="1">
    <source>
        <dbReference type="EMBL" id="KAA5536901.1"/>
    </source>
</evidence>
<dbReference type="Proteomes" id="UP000323632">
    <property type="component" value="Unassembled WGS sequence"/>
</dbReference>
<keyword evidence="2" id="KW-1185">Reference proteome</keyword>
<proteinExistence type="predicted"/>
<gene>
    <name evidence="1" type="ORF">F0919_04305</name>
</gene>
<protein>
    <submittedName>
        <fullName evidence="1">Uncharacterized protein</fullName>
    </submittedName>
</protein>
<accession>A0A5M6CNV6</accession>
<comment type="caution">
    <text evidence="1">The sequence shown here is derived from an EMBL/GenBank/DDBJ whole genome shotgun (WGS) entry which is preliminary data.</text>
</comment>
<name>A0A5M6CNV6_9BACT</name>
<dbReference type="RefSeq" id="WP_150031478.1">
    <property type="nucleotide sequence ID" value="NZ_VWSH01000001.1"/>
</dbReference>
<dbReference type="AlphaFoldDB" id="A0A5M6CNV6"/>
<dbReference type="EMBL" id="VWSH01000001">
    <property type="protein sequence ID" value="KAA5536901.1"/>
    <property type="molecule type" value="Genomic_DNA"/>
</dbReference>
<reference evidence="1 2" key="1">
    <citation type="submission" date="2019-09" db="EMBL/GenBank/DDBJ databases">
        <title>Genome sequence and assembly of Taibaiella sp.</title>
        <authorList>
            <person name="Chhetri G."/>
        </authorList>
    </citation>
    <scope>NUCLEOTIDE SEQUENCE [LARGE SCALE GENOMIC DNA]</scope>
    <source>
        <strain evidence="1 2">KVB11</strain>
    </source>
</reference>
<organism evidence="1 2">
    <name type="scientific">Taibaiella lutea</name>
    <dbReference type="NCBI Taxonomy" id="2608001"/>
    <lineage>
        <taxon>Bacteria</taxon>
        <taxon>Pseudomonadati</taxon>
        <taxon>Bacteroidota</taxon>
        <taxon>Chitinophagia</taxon>
        <taxon>Chitinophagales</taxon>
        <taxon>Chitinophagaceae</taxon>
        <taxon>Taibaiella</taxon>
    </lineage>
</organism>
<sequence>METLKERPQQVEEPCFEAMNCLKQECQQKIVDRHCITKEMFDTMIGAFGDKTPTLPHPLAPKTYTRLEIEKMMEPLDCTAGHFIEFTANDNERTSNNDIVLGNEKDVAKGRYSLAFFKGIIAKYGVDDNDKFHFYKAIDSDGNVTLAVKFNAGGTGDVYFADLVGLYPIM</sequence>
<evidence type="ECO:0000313" key="2">
    <source>
        <dbReference type="Proteomes" id="UP000323632"/>
    </source>
</evidence>